<dbReference type="AlphaFoldDB" id="E0XS44"/>
<protein>
    <submittedName>
        <fullName evidence="1">Uncharacterized conserved protein</fullName>
    </submittedName>
</protein>
<evidence type="ECO:0000313" key="1">
    <source>
        <dbReference type="EMBL" id="ADI17235.1"/>
    </source>
</evidence>
<reference evidence="1" key="1">
    <citation type="journal article" date="2011" name="Environ. Microbiol.">
        <title>Time-series analyses of Monterey Bay coastal microbial picoplankton using a 'genome proxy' microarray.</title>
        <authorList>
            <person name="Rich V.I."/>
            <person name="Pham V.D."/>
            <person name="Eppley J."/>
            <person name="Shi Y."/>
            <person name="DeLong E.F."/>
        </authorList>
    </citation>
    <scope>NUCLEOTIDE SEQUENCE</scope>
</reference>
<organism evidence="1">
    <name type="scientific">uncultured alpha proteobacterium HF0070_14E07</name>
    <dbReference type="NCBI Taxonomy" id="710804"/>
    <lineage>
        <taxon>Bacteria</taxon>
        <taxon>Pseudomonadati</taxon>
        <taxon>Pseudomonadota</taxon>
        <taxon>Alphaproteobacteria</taxon>
        <taxon>environmental samples</taxon>
    </lineage>
</organism>
<proteinExistence type="predicted"/>
<dbReference type="EMBL" id="GU474858">
    <property type="protein sequence ID" value="ADI17235.1"/>
    <property type="molecule type" value="Genomic_DNA"/>
</dbReference>
<dbReference type="InterPro" id="IPR008320">
    <property type="entry name" value="UCP032025"/>
</dbReference>
<dbReference type="Pfam" id="PF07370">
    <property type="entry name" value="DUF1489"/>
    <property type="match status" value="1"/>
</dbReference>
<name>E0XS44_9PROT</name>
<sequence>MAALSSAPYYRGDATCRCADGGGYQSDFFNSNTKYYLIDTFNNHLVAVPRLSSIRDHLMAVNLIKLCVGISSIEELESLQQNRRRRKVAEDAEALNIHVTRNTPKRAEEIVGKGSLYWVIKRRVVARQPIVDIRPTNIEGRKHCAIILHSEIIRTHSKPCRPFQGWRYLELADTPADLSTTKVASNDMPYHLQDELRSLGLL</sequence>
<accession>E0XS44</accession>